<name>A0A1E5G9T4_9ENTE</name>
<evidence type="ECO:0000313" key="2">
    <source>
        <dbReference type="EMBL" id="OEG09468.1"/>
    </source>
</evidence>
<dbReference type="Proteomes" id="UP000094068">
    <property type="component" value="Unassembled WGS sequence"/>
</dbReference>
<dbReference type="SUPFAM" id="SSF51905">
    <property type="entry name" value="FAD/NAD(P)-binding domain"/>
    <property type="match status" value="1"/>
</dbReference>
<dbReference type="OrthoDB" id="2185620at2"/>
<comment type="caution">
    <text evidence="2">The sequence shown here is derived from an EMBL/GenBank/DDBJ whole genome shotgun (WGS) entry which is preliminary data.</text>
</comment>
<gene>
    <name evidence="2" type="ORF">BCR21_14020</name>
</gene>
<dbReference type="GO" id="GO:0016491">
    <property type="term" value="F:oxidoreductase activity"/>
    <property type="evidence" value="ECO:0007669"/>
    <property type="project" value="InterPro"/>
</dbReference>
<keyword evidence="3" id="KW-1185">Reference proteome</keyword>
<accession>A0A1E5G9T4</accession>
<proteinExistence type="predicted"/>
<dbReference type="STRING" id="903984.BCR21_14020"/>
<dbReference type="InterPro" id="IPR036188">
    <property type="entry name" value="FAD/NAD-bd_sf"/>
</dbReference>
<evidence type="ECO:0000313" key="3">
    <source>
        <dbReference type="Proteomes" id="UP000094068"/>
    </source>
</evidence>
<dbReference type="Gene3D" id="3.50.50.60">
    <property type="entry name" value="FAD/NAD(P)-binding domain"/>
    <property type="match status" value="1"/>
</dbReference>
<dbReference type="InterPro" id="IPR023753">
    <property type="entry name" value="FAD/NAD-binding_dom"/>
</dbReference>
<sequence length="126" mass="14575">MSFTGFKECHLYQLSSGEQEIQEVSENQLDERILIMGSGVLECLIAIDLAERGKEVVLVEKSDELLLECLASPKRAELMRKLEQLVVTIFLETPYIEVLKNQVYLRNQEGFETYFKMDNIIVSKKR</sequence>
<protein>
    <recommendedName>
        <fullName evidence="1">FAD/NAD(P)-binding domain-containing protein</fullName>
    </recommendedName>
</protein>
<dbReference type="Pfam" id="PF07992">
    <property type="entry name" value="Pyr_redox_2"/>
    <property type="match status" value="1"/>
</dbReference>
<evidence type="ECO:0000259" key="1">
    <source>
        <dbReference type="Pfam" id="PF07992"/>
    </source>
</evidence>
<dbReference type="EMBL" id="MIJZ01000016">
    <property type="protein sequence ID" value="OEG09468.1"/>
    <property type="molecule type" value="Genomic_DNA"/>
</dbReference>
<dbReference type="RefSeq" id="WP_069647146.1">
    <property type="nucleotide sequence ID" value="NZ_MIJZ01000016.1"/>
</dbReference>
<reference evidence="3" key="1">
    <citation type="submission" date="2016-09" db="EMBL/GenBank/DDBJ databases">
        <authorList>
            <person name="Gulvik C.A."/>
        </authorList>
    </citation>
    <scope>NUCLEOTIDE SEQUENCE [LARGE SCALE GENOMIC DNA]</scope>
    <source>
        <strain evidence="3">DSM 23328</strain>
    </source>
</reference>
<feature type="domain" description="FAD/NAD(P)-binding" evidence="1">
    <location>
        <begin position="22"/>
        <end position="123"/>
    </location>
</feature>
<dbReference type="AlphaFoldDB" id="A0A1E5G9T4"/>
<organism evidence="2 3">
    <name type="scientific">Enterococcus ureasiticus</name>
    <dbReference type="NCBI Taxonomy" id="903984"/>
    <lineage>
        <taxon>Bacteria</taxon>
        <taxon>Bacillati</taxon>
        <taxon>Bacillota</taxon>
        <taxon>Bacilli</taxon>
        <taxon>Lactobacillales</taxon>
        <taxon>Enterococcaceae</taxon>
        <taxon>Enterococcus</taxon>
    </lineage>
</organism>